<dbReference type="Gene3D" id="3.40.50.150">
    <property type="entry name" value="Vaccinia Virus protein VP39"/>
    <property type="match status" value="1"/>
</dbReference>
<feature type="domain" description="Methyltransferase" evidence="4">
    <location>
        <begin position="49"/>
        <end position="144"/>
    </location>
</feature>
<dbReference type="GO" id="GO:0032259">
    <property type="term" value="P:methylation"/>
    <property type="evidence" value="ECO:0007669"/>
    <property type="project" value="UniProtKB-KW"/>
</dbReference>
<dbReference type="AlphaFoldDB" id="A0A371B2E3"/>
<reference evidence="6" key="1">
    <citation type="submission" date="2018-08" db="EMBL/GenBank/DDBJ databases">
        <authorList>
            <person name="Kim S.-J."/>
            <person name="Jung G.-Y."/>
        </authorList>
    </citation>
    <scope>NUCLEOTIDE SEQUENCE [LARGE SCALE GENOMIC DNA]</scope>
    <source>
        <strain evidence="6">GY_G</strain>
    </source>
</reference>
<proteinExistence type="predicted"/>
<sequence length="218" mass="23748">MPSNREFTPAAGRLLPTSAYDRLLALLTRERVWRARLLDALAPKAGERILDVGSGTGSLAILIKQAEPQAIVVGLDPDPDARRIAASKAEAARVEIEWRSGFARDAANFGQFDKVISSLVFHQIPVAEKRTGIEAMFNAARPSGQVLIADYAMQRSWLMRQAFKIVQSADGRTNTQPNADGFLERELARICGGSLTATWALDTPTGTISLFNAIQVSR</sequence>
<comment type="caution">
    <text evidence="5">The sequence shown here is derived from an EMBL/GenBank/DDBJ whole genome shotgun (WGS) entry which is preliminary data.</text>
</comment>
<dbReference type="SUPFAM" id="SSF53335">
    <property type="entry name" value="S-adenosyl-L-methionine-dependent methyltransferases"/>
    <property type="match status" value="1"/>
</dbReference>
<evidence type="ECO:0000259" key="4">
    <source>
        <dbReference type="Pfam" id="PF13649"/>
    </source>
</evidence>
<dbReference type="PANTHER" id="PTHR43464:SF19">
    <property type="entry name" value="UBIQUINONE BIOSYNTHESIS O-METHYLTRANSFERASE, MITOCHONDRIAL"/>
    <property type="match status" value="1"/>
</dbReference>
<dbReference type="Pfam" id="PF13649">
    <property type="entry name" value="Methyltransf_25"/>
    <property type="match status" value="1"/>
</dbReference>
<name>A0A371B2E3_9SPHN</name>
<keyword evidence="2 5" id="KW-0808">Transferase</keyword>
<dbReference type="GO" id="GO:0008168">
    <property type="term" value="F:methyltransferase activity"/>
    <property type="evidence" value="ECO:0007669"/>
    <property type="project" value="UniProtKB-KW"/>
</dbReference>
<evidence type="ECO:0000256" key="3">
    <source>
        <dbReference type="ARBA" id="ARBA00022691"/>
    </source>
</evidence>
<keyword evidence="6" id="KW-1185">Reference proteome</keyword>
<evidence type="ECO:0000256" key="2">
    <source>
        <dbReference type="ARBA" id="ARBA00022679"/>
    </source>
</evidence>
<keyword evidence="3" id="KW-0949">S-adenosyl-L-methionine</keyword>
<dbReference type="OrthoDB" id="9795634at2"/>
<dbReference type="RefSeq" id="WP_115550498.1">
    <property type="nucleotide sequence ID" value="NZ_QRGP01000003.1"/>
</dbReference>
<evidence type="ECO:0000256" key="1">
    <source>
        <dbReference type="ARBA" id="ARBA00022603"/>
    </source>
</evidence>
<dbReference type="PANTHER" id="PTHR43464">
    <property type="entry name" value="METHYLTRANSFERASE"/>
    <property type="match status" value="1"/>
</dbReference>
<gene>
    <name evidence="5" type="ORF">DXH95_15700</name>
</gene>
<organism evidence="5 6">
    <name type="scientific">Sphingorhabdus pulchriflava</name>
    <dbReference type="NCBI Taxonomy" id="2292257"/>
    <lineage>
        <taxon>Bacteria</taxon>
        <taxon>Pseudomonadati</taxon>
        <taxon>Pseudomonadota</taxon>
        <taxon>Alphaproteobacteria</taxon>
        <taxon>Sphingomonadales</taxon>
        <taxon>Sphingomonadaceae</taxon>
        <taxon>Sphingorhabdus</taxon>
    </lineage>
</organism>
<dbReference type="EMBL" id="QRGP01000003">
    <property type="protein sequence ID" value="RDV01720.1"/>
    <property type="molecule type" value="Genomic_DNA"/>
</dbReference>
<protein>
    <submittedName>
        <fullName evidence="5">Class I SAM-dependent methyltransferase</fullName>
    </submittedName>
</protein>
<dbReference type="InterPro" id="IPR029063">
    <property type="entry name" value="SAM-dependent_MTases_sf"/>
</dbReference>
<accession>A0A371B2E3</accession>
<dbReference type="InterPro" id="IPR041698">
    <property type="entry name" value="Methyltransf_25"/>
</dbReference>
<keyword evidence="1 5" id="KW-0489">Methyltransferase</keyword>
<evidence type="ECO:0000313" key="6">
    <source>
        <dbReference type="Proteomes" id="UP000263833"/>
    </source>
</evidence>
<evidence type="ECO:0000313" key="5">
    <source>
        <dbReference type="EMBL" id="RDV01720.1"/>
    </source>
</evidence>
<dbReference type="CDD" id="cd02440">
    <property type="entry name" value="AdoMet_MTases"/>
    <property type="match status" value="1"/>
</dbReference>
<dbReference type="Proteomes" id="UP000263833">
    <property type="component" value="Unassembled WGS sequence"/>
</dbReference>